<proteinExistence type="predicted"/>
<dbReference type="EMBL" id="PGOL01000023">
    <property type="protein sequence ID" value="PKI78967.1"/>
    <property type="molecule type" value="Genomic_DNA"/>
</dbReference>
<gene>
    <name evidence="2" type="ORF">CRG98_000608</name>
</gene>
<feature type="region of interest" description="Disordered" evidence="1">
    <location>
        <begin position="36"/>
        <end position="55"/>
    </location>
</feature>
<evidence type="ECO:0000256" key="1">
    <source>
        <dbReference type="SAM" id="MobiDB-lite"/>
    </source>
</evidence>
<keyword evidence="3" id="KW-1185">Reference proteome</keyword>
<comment type="caution">
    <text evidence="2">The sequence shown here is derived from an EMBL/GenBank/DDBJ whole genome shotgun (WGS) entry which is preliminary data.</text>
</comment>
<feature type="region of interest" description="Disordered" evidence="1">
    <location>
        <begin position="179"/>
        <end position="211"/>
    </location>
</feature>
<reference evidence="2 3" key="1">
    <citation type="submission" date="2017-11" db="EMBL/GenBank/DDBJ databases">
        <title>De-novo sequencing of pomegranate (Punica granatum L.) genome.</title>
        <authorList>
            <person name="Akparov Z."/>
            <person name="Amiraslanov A."/>
            <person name="Hajiyeva S."/>
            <person name="Abbasov M."/>
            <person name="Kaur K."/>
            <person name="Hamwieh A."/>
            <person name="Solovyev V."/>
            <person name="Salamov A."/>
            <person name="Braich B."/>
            <person name="Kosarev P."/>
            <person name="Mahmoud A."/>
            <person name="Hajiyev E."/>
            <person name="Babayeva S."/>
            <person name="Izzatullayeva V."/>
            <person name="Mammadov A."/>
            <person name="Mammadov A."/>
            <person name="Sharifova S."/>
            <person name="Ojaghi J."/>
            <person name="Eynullazada K."/>
            <person name="Bayramov B."/>
            <person name="Abdulazimova A."/>
            <person name="Shahmuradov I."/>
        </authorList>
    </citation>
    <scope>NUCLEOTIDE SEQUENCE [LARGE SCALE GENOMIC DNA]</scope>
    <source>
        <strain evidence="3">cv. AG2017</strain>
        <tissue evidence="2">Leaf</tissue>
    </source>
</reference>
<dbReference type="Proteomes" id="UP000233551">
    <property type="component" value="Unassembled WGS sequence"/>
</dbReference>
<evidence type="ECO:0000313" key="3">
    <source>
        <dbReference type="Proteomes" id="UP000233551"/>
    </source>
</evidence>
<evidence type="ECO:0000313" key="2">
    <source>
        <dbReference type="EMBL" id="PKI78967.1"/>
    </source>
</evidence>
<feature type="compositionally biased region" description="Low complexity" evidence="1">
    <location>
        <begin position="194"/>
        <end position="207"/>
    </location>
</feature>
<protein>
    <submittedName>
        <fullName evidence="2">Uncharacterized protein</fullName>
    </submittedName>
</protein>
<accession>A0A2I0LE66</accession>
<feature type="compositionally biased region" description="Basic and acidic residues" evidence="1">
    <location>
        <begin position="36"/>
        <end position="48"/>
    </location>
</feature>
<feature type="compositionally biased region" description="Polar residues" evidence="1">
    <location>
        <begin position="124"/>
        <end position="136"/>
    </location>
</feature>
<feature type="region of interest" description="Disordered" evidence="1">
    <location>
        <begin position="124"/>
        <end position="159"/>
    </location>
</feature>
<organism evidence="2 3">
    <name type="scientific">Punica granatum</name>
    <name type="common">Pomegranate</name>
    <dbReference type="NCBI Taxonomy" id="22663"/>
    <lineage>
        <taxon>Eukaryota</taxon>
        <taxon>Viridiplantae</taxon>
        <taxon>Streptophyta</taxon>
        <taxon>Embryophyta</taxon>
        <taxon>Tracheophyta</taxon>
        <taxon>Spermatophyta</taxon>
        <taxon>Magnoliopsida</taxon>
        <taxon>eudicotyledons</taxon>
        <taxon>Gunneridae</taxon>
        <taxon>Pentapetalae</taxon>
        <taxon>rosids</taxon>
        <taxon>malvids</taxon>
        <taxon>Myrtales</taxon>
        <taxon>Lythraceae</taxon>
        <taxon>Punica</taxon>
    </lineage>
</organism>
<feature type="region of interest" description="Disordered" evidence="1">
    <location>
        <begin position="64"/>
        <end position="101"/>
    </location>
</feature>
<dbReference type="AlphaFoldDB" id="A0A2I0LE66"/>
<sequence>MATSPELMVANVVATRPLLSPFLPQIILDLGVRPKGDSREKSLAHSDENPQLTDVPKNRYLALAETSIRPRSKPEARPRRNLSSPTVQPPAPSPNPQLKLSAHPGLLTARFPPRLSLGTHSSLSELTPIPSDSPSVPETRCSPFHRENPMPRTPSARPILSLGDSRALQLRPRVPWGRGRRSKVRVGLRPEAQPAISSPTGPSSGPIQQWQPSFAGPIAAQLSPIQSGSQPFGPLSPIIPQQPNFTAKFLVF</sequence>
<name>A0A2I0LE66_PUNGR</name>